<name>A0A1Q2CYZ9_9ACTN</name>
<protein>
    <recommendedName>
        <fullName evidence="3">IMP cyclohydrolase</fullName>
    </recommendedName>
</protein>
<dbReference type="InterPro" id="IPR016193">
    <property type="entry name" value="Cytidine_deaminase-like"/>
</dbReference>
<dbReference type="Pfam" id="PF01808">
    <property type="entry name" value="AICARFT_IMPCHas"/>
    <property type="match status" value="1"/>
</dbReference>
<gene>
    <name evidence="1" type="ORF">BW733_11550</name>
</gene>
<dbReference type="KEGG" id="tfa:BW733_11550"/>
<sequence length="139" mass="14864">MQNPDRFVSRRADWQVVTEAQPPGDQWDDIDMVWTVCAYAKSNAVILVKDGVTWDIGAGQQNRRDSGRLAGEKAAGRAAGGVYAGDAFFPFSDGLDGVISAGATTVIQPGGSTGDQKVIDRTDEAGPAMIFTGERHIRH</sequence>
<dbReference type="EMBL" id="CP019607">
    <property type="protein sequence ID" value="AQP51366.1"/>
    <property type="molecule type" value="Genomic_DNA"/>
</dbReference>
<dbReference type="GO" id="GO:0006189">
    <property type="term" value="P:'de novo' IMP biosynthetic process"/>
    <property type="evidence" value="ECO:0007669"/>
    <property type="project" value="TreeGrafter"/>
</dbReference>
<evidence type="ECO:0000313" key="1">
    <source>
        <dbReference type="EMBL" id="AQP51366.1"/>
    </source>
</evidence>
<dbReference type="GO" id="GO:0003937">
    <property type="term" value="F:IMP cyclohydrolase activity"/>
    <property type="evidence" value="ECO:0007669"/>
    <property type="project" value="InterPro"/>
</dbReference>
<evidence type="ECO:0008006" key="3">
    <source>
        <dbReference type="Google" id="ProtNLM"/>
    </source>
</evidence>
<keyword evidence="2" id="KW-1185">Reference proteome</keyword>
<accession>A0A1Q2CYZ9</accession>
<dbReference type="PANTHER" id="PTHR11692">
    <property type="entry name" value="BIFUNCTIONAL PURINE BIOSYNTHESIS PROTEIN PURH"/>
    <property type="match status" value="1"/>
</dbReference>
<dbReference type="InterPro" id="IPR024051">
    <property type="entry name" value="AICAR_Tfase_dup_dom_sf"/>
</dbReference>
<dbReference type="AlphaFoldDB" id="A0A1Q2CYZ9"/>
<evidence type="ECO:0000313" key="2">
    <source>
        <dbReference type="Proteomes" id="UP000188235"/>
    </source>
</evidence>
<dbReference type="GO" id="GO:0005829">
    <property type="term" value="C:cytosol"/>
    <property type="evidence" value="ECO:0007669"/>
    <property type="project" value="TreeGrafter"/>
</dbReference>
<dbReference type="Proteomes" id="UP000188235">
    <property type="component" value="Chromosome"/>
</dbReference>
<proteinExistence type="predicted"/>
<dbReference type="Gene3D" id="3.40.140.20">
    <property type="match status" value="1"/>
</dbReference>
<dbReference type="GO" id="GO:0004643">
    <property type="term" value="F:phosphoribosylaminoimidazolecarboxamide formyltransferase activity"/>
    <property type="evidence" value="ECO:0007669"/>
    <property type="project" value="InterPro"/>
</dbReference>
<dbReference type="PANTHER" id="PTHR11692:SF0">
    <property type="entry name" value="BIFUNCTIONAL PURINE BIOSYNTHESIS PROTEIN ATIC"/>
    <property type="match status" value="1"/>
</dbReference>
<dbReference type="STRING" id="399497.BW733_11550"/>
<reference evidence="1 2" key="1">
    <citation type="journal article" date="2008" name="Int. J. Syst. Evol. Microbiol.">
        <title>Tessaracoccus flavescens sp. nov., isolated from marine sediment.</title>
        <authorList>
            <person name="Lee D.W."/>
            <person name="Lee S.D."/>
        </authorList>
    </citation>
    <scope>NUCLEOTIDE SEQUENCE [LARGE SCALE GENOMIC DNA]</scope>
    <source>
        <strain evidence="1 2">SST-39T</strain>
    </source>
</reference>
<dbReference type="InterPro" id="IPR002695">
    <property type="entry name" value="PurH-like"/>
</dbReference>
<dbReference type="SUPFAM" id="SSF53927">
    <property type="entry name" value="Cytidine deaminase-like"/>
    <property type="match status" value="1"/>
</dbReference>
<dbReference type="RefSeq" id="WP_161490214.1">
    <property type="nucleotide sequence ID" value="NZ_CP019607.1"/>
</dbReference>
<organism evidence="1 2">
    <name type="scientific">Tessaracoccus flavescens</name>
    <dbReference type="NCBI Taxonomy" id="399497"/>
    <lineage>
        <taxon>Bacteria</taxon>
        <taxon>Bacillati</taxon>
        <taxon>Actinomycetota</taxon>
        <taxon>Actinomycetes</taxon>
        <taxon>Propionibacteriales</taxon>
        <taxon>Propionibacteriaceae</taxon>
        <taxon>Tessaracoccus</taxon>
    </lineage>
</organism>